<dbReference type="SUPFAM" id="SSF50199">
    <property type="entry name" value="Staphylococcal nuclease"/>
    <property type="match status" value="1"/>
</dbReference>
<reference evidence="1" key="1">
    <citation type="submission" date="2019-02" db="EMBL/GenBank/DDBJ databases">
        <authorList>
            <person name="Pothier F.J."/>
        </authorList>
    </citation>
    <scope>NUCLEOTIDE SEQUENCE</scope>
    <source>
        <strain evidence="1">CI-1B</strain>
    </source>
</reference>
<accession>A0A508TK70</accession>
<dbReference type="Proteomes" id="UP000328092">
    <property type="component" value="Unassembled WGS sequence"/>
</dbReference>
<evidence type="ECO:0000313" key="1">
    <source>
        <dbReference type="EMBL" id="VIO74695.1"/>
    </source>
</evidence>
<dbReference type="InterPro" id="IPR035437">
    <property type="entry name" value="SNase_OB-fold_sf"/>
</dbReference>
<name>A0A508TK70_9BRAD</name>
<dbReference type="RefSeq" id="WP_139862440.1">
    <property type="nucleotide sequence ID" value="NZ_CAADFC020000021.1"/>
</dbReference>
<proteinExistence type="predicted"/>
<protein>
    <recommendedName>
        <fullName evidence="3">TNase-like domain-containing protein</fullName>
    </recommendedName>
</protein>
<comment type="caution">
    <text evidence="1">The sequence shown here is derived from an EMBL/GenBank/DDBJ whole genome shotgun (WGS) entry which is preliminary data.</text>
</comment>
<gene>
    <name evidence="1" type="ORF">CI1B_54720</name>
</gene>
<dbReference type="EMBL" id="CAADFC020000021">
    <property type="protein sequence ID" value="VIO74695.1"/>
    <property type="molecule type" value="Genomic_DNA"/>
</dbReference>
<dbReference type="Gene3D" id="2.40.50.90">
    <property type="match status" value="1"/>
</dbReference>
<dbReference type="OrthoDB" id="7065322at2"/>
<sequence length="301" mass="33441">MAKARYTVLHGQYRIHRADDPRRGPQPDGDTIRFEPANLELLASLPRFSARPPDIRSKGINVRYEGIDTLETHFDGAHQNDRFAFGARDRNLALLGYKGVQFFADEPNIVSAVDVDPLPGYVVANGIESNGRLLGLVYVGVPPTEDGQPLFVDEARLDGSVNATLVRAGLAYVEPYDTMPIALIDRLRSIIAQARADNAGMFDSESVGVEKPATIVALNDLQALVMWPKLFRRLVTFIREGHSGLSEFDSWIRQDPVRRDDTLRLPNGEKANMHDTFEISGNRLSLRFNPEDLIIAPDPAP</sequence>
<dbReference type="AlphaFoldDB" id="A0A508TK70"/>
<organism evidence="1 2">
    <name type="scientific">Bradyrhizobium ivorense</name>
    <dbReference type="NCBI Taxonomy" id="2511166"/>
    <lineage>
        <taxon>Bacteria</taxon>
        <taxon>Pseudomonadati</taxon>
        <taxon>Pseudomonadota</taxon>
        <taxon>Alphaproteobacteria</taxon>
        <taxon>Hyphomicrobiales</taxon>
        <taxon>Nitrobacteraceae</taxon>
        <taxon>Bradyrhizobium</taxon>
    </lineage>
</organism>
<evidence type="ECO:0000313" key="2">
    <source>
        <dbReference type="Proteomes" id="UP000328092"/>
    </source>
</evidence>
<keyword evidence="2" id="KW-1185">Reference proteome</keyword>
<evidence type="ECO:0008006" key="3">
    <source>
        <dbReference type="Google" id="ProtNLM"/>
    </source>
</evidence>